<feature type="domain" description="Reverse transcriptase" evidence="2">
    <location>
        <begin position="796"/>
        <end position="1066"/>
    </location>
</feature>
<gene>
    <name evidence="3" type="ORF">CCACVL1_25630</name>
</gene>
<dbReference type="Gene3D" id="3.60.10.10">
    <property type="entry name" value="Endonuclease/exonuclease/phosphatase"/>
    <property type="match status" value="1"/>
</dbReference>
<dbReference type="InterPro" id="IPR026960">
    <property type="entry name" value="RVT-Znf"/>
</dbReference>
<dbReference type="Gramene" id="OMO57964">
    <property type="protein sequence ID" value="OMO57964"/>
    <property type="gene ID" value="CCACVL1_25630"/>
</dbReference>
<evidence type="ECO:0000256" key="1">
    <source>
        <dbReference type="SAM" id="MobiDB-lite"/>
    </source>
</evidence>
<dbReference type="InterPro" id="IPR043502">
    <property type="entry name" value="DNA/RNA_pol_sf"/>
</dbReference>
<comment type="caution">
    <text evidence="3">The sequence shown here is derived from an EMBL/GenBank/DDBJ whole genome shotgun (WGS) entry which is preliminary data.</text>
</comment>
<feature type="region of interest" description="Disordered" evidence="1">
    <location>
        <begin position="404"/>
        <end position="429"/>
    </location>
</feature>
<organism evidence="3 4">
    <name type="scientific">Corchorus capsularis</name>
    <name type="common">Jute</name>
    <dbReference type="NCBI Taxonomy" id="210143"/>
    <lineage>
        <taxon>Eukaryota</taxon>
        <taxon>Viridiplantae</taxon>
        <taxon>Streptophyta</taxon>
        <taxon>Embryophyta</taxon>
        <taxon>Tracheophyta</taxon>
        <taxon>Spermatophyta</taxon>
        <taxon>Magnoliopsida</taxon>
        <taxon>eudicotyledons</taxon>
        <taxon>Gunneridae</taxon>
        <taxon>Pentapetalae</taxon>
        <taxon>rosids</taxon>
        <taxon>malvids</taxon>
        <taxon>Malvales</taxon>
        <taxon>Malvaceae</taxon>
        <taxon>Grewioideae</taxon>
        <taxon>Apeibeae</taxon>
        <taxon>Corchorus</taxon>
    </lineage>
</organism>
<accession>A0A1R3GIN3</accession>
<dbReference type="OMA" id="QNETHIR"/>
<dbReference type="GO" id="GO:0003676">
    <property type="term" value="F:nucleic acid binding"/>
    <property type="evidence" value="ECO:0007669"/>
    <property type="project" value="InterPro"/>
</dbReference>
<reference evidence="3 4" key="1">
    <citation type="submission" date="2013-09" db="EMBL/GenBank/DDBJ databases">
        <title>Corchorus capsularis genome sequencing.</title>
        <authorList>
            <person name="Alam M."/>
            <person name="Haque M.S."/>
            <person name="Islam M.S."/>
            <person name="Emdad E.M."/>
            <person name="Islam M.M."/>
            <person name="Ahmed B."/>
            <person name="Halim A."/>
            <person name="Hossen Q.M.M."/>
            <person name="Hossain M.Z."/>
            <person name="Ahmed R."/>
            <person name="Khan M.M."/>
            <person name="Islam R."/>
            <person name="Rashid M.M."/>
            <person name="Khan S.A."/>
            <person name="Rahman M.S."/>
            <person name="Alam M."/>
        </authorList>
    </citation>
    <scope>NUCLEOTIDE SEQUENCE [LARGE SCALE GENOMIC DNA]</scope>
    <source>
        <strain evidence="4">cv. CVL-1</strain>
        <tissue evidence="3">Whole seedling</tissue>
    </source>
</reference>
<keyword evidence="3" id="KW-0808">Transferase</keyword>
<dbReference type="CDD" id="cd01650">
    <property type="entry name" value="RT_nLTR_like"/>
    <property type="match status" value="1"/>
</dbReference>
<evidence type="ECO:0000313" key="4">
    <source>
        <dbReference type="Proteomes" id="UP000188268"/>
    </source>
</evidence>
<dbReference type="Pfam" id="PF13966">
    <property type="entry name" value="zf-RVT"/>
    <property type="match status" value="1"/>
</dbReference>
<dbReference type="InterPro" id="IPR002156">
    <property type="entry name" value="RNaseH_domain"/>
</dbReference>
<feature type="compositionally biased region" description="Polar residues" evidence="1">
    <location>
        <begin position="405"/>
        <end position="424"/>
    </location>
</feature>
<dbReference type="InterPro" id="IPR000477">
    <property type="entry name" value="RT_dom"/>
</dbReference>
<keyword evidence="3" id="KW-0548">Nucleotidyltransferase</keyword>
<dbReference type="InterPro" id="IPR025836">
    <property type="entry name" value="Zn_knuckle_CX2CX4HX4C"/>
</dbReference>
<dbReference type="PANTHER" id="PTHR33116">
    <property type="entry name" value="REVERSE TRANSCRIPTASE ZINC-BINDING DOMAIN-CONTAINING PROTEIN-RELATED-RELATED"/>
    <property type="match status" value="1"/>
</dbReference>
<sequence length="1620" mass="184171">MSRLSLQGDAGNAVVVNDHDWLGDSDGDLSWFHLIGRLFSKRKANAEEVVFDQCQYWVRIFDMPILMMNTRIGVSIGELMGPVLEVDDTCGRFLRIRVVLTLVDALRKNTTVSTSQGELTVRFKYEKLPAFCRVCGILTHLDNDCLVGVTILRTQGYIEKQYDDSIRAELPDVKPRQSGFLARSRQGLPNQGVGFRLGTRQRMGVTKSGTIQPRGFRSHVDSQILRQRAAVARGVDRVEGGIVRSKEGLPVHKIRKKEVVPNPTLNTGMRDTLVTGEEPGIQDNNQPEFFPSQQREFAQTGDDFIPLQDDSISPTFVFGATSPPQGRRHRKWKKTARSTYSYSFDVLGPCSNHKIGQKRTKGVPNYDFFNIGNQKRAKEQDKGSANHEEDEFGEAIYRDLEPNLSKANNSDASDGQNVGQNFNSAGMEDTPSLPGTLTILNWNCRGLGGRRTVHVLRELVHCNNFPVLFLLETKCNKYEMEWLRVCLGYDSYFTVESVGRAGGLPLLWQNSSFVSILSFSLSHIDAMIDANSDERWRYTGFYGSPVVTRRHESWALLKLLSTKFQLPWICSGDFNEILSTDEKIGGQLRSQRQMQGFRDAVEFCIEDVISSSWNRGEGLDLKHRIPCCGQDLQCWDREVFGCVHTNIIKKRKELEALYSEYQSSSDSSPFYAALDELNELYDREESMWCQRAKDSNGTLQQDSTIVKRTIFKYYRELFTSNSPSVSDIHQVLALVNSRVTVEMNDLLMREFTSEEVRVAAFGMAPNKASGPDGMSPLFYQKYWHIVGEKVSEMALLFLNHGVALLEINHTNIVLIPKIDNPCQVKDYRPISLYNVVFKIVSKTLTNRLKEILPNIIGPYQSAFVPGRMIFDSSMIAFETVHYMKNKRRGIEKHMALKLDLSKAYDRVEWKFLEGIMRQLGFADRWISLVMHCVETVSYSVLVNGEETDKIAPTRGIRQGDPLSPYLFLLCMEGFSCLLQDAERLGHIRGVVVSRVAPRVSHLFFADDNLLFSRASLADCDAILDVLRQFELASGQQINTDKSAILFSKNTLEDLRSMIMNYLGVQRILDRDKYLGMPILIGRAKRIELEVIRDRLIKRVQGWQGKLLSIAGKAVLIQAVAQAIPTYLMSCFKFPKTFLHELNMVMARFWWGDTKLKWRIHWKSWDDLCISKLDGGLGFRDFEAFNLALLAKQCWRLLYNEDSLCFRVFRAKYFRGGSFMNATLGHNPSFVWRSLLAEGQWDVDLLQELFVQEDVDRILSIPLYQRPLRDTLIWNNAYNGQYSVRSGYFIARFLLGGLPFLLRIDLLNGVSFWGALVLPKVKFFLWRLVSNILPSKSQLQVRGVQIDSVCDVCGNDESSVYHIFFDCPFSYRVWGQSCPWIQGYLSEWSSRDDFWLLLLEKASQLGSLELVASLLWLIWNNRNKALYDGVCKCPSVVCVLAVNLVSDFEAANRRLERLQCSHVEQPWRPPSPGTFKLNSDAAYCCRRKEAGLGVVIRDSTGQVLYTAVTRVAWVLDSLFAEVYAILFGLLVAKTFGLGHVDAESDSLQAILELNRLTPSLWEGGSLIQQIKDLGSCFDSCSFRHVKRSANKFAHNLAHLECDVGENFVWCGVPLHVCNPNL</sequence>
<dbReference type="OrthoDB" id="3261222at2759"/>
<evidence type="ECO:0000259" key="2">
    <source>
        <dbReference type="PROSITE" id="PS50878"/>
    </source>
</evidence>
<dbReference type="InterPro" id="IPR036397">
    <property type="entry name" value="RNaseH_sf"/>
</dbReference>
<dbReference type="GO" id="GO:0003964">
    <property type="term" value="F:RNA-directed DNA polymerase activity"/>
    <property type="evidence" value="ECO:0007669"/>
    <property type="project" value="UniProtKB-KW"/>
</dbReference>
<dbReference type="EMBL" id="AWWV01014269">
    <property type="protein sequence ID" value="OMO57964.1"/>
    <property type="molecule type" value="Genomic_DNA"/>
</dbReference>
<dbReference type="PROSITE" id="PS50878">
    <property type="entry name" value="RT_POL"/>
    <property type="match status" value="1"/>
</dbReference>
<dbReference type="Pfam" id="PF13456">
    <property type="entry name" value="RVT_3"/>
    <property type="match status" value="1"/>
</dbReference>
<proteinExistence type="predicted"/>
<keyword evidence="3" id="KW-0695">RNA-directed DNA polymerase</keyword>
<keyword evidence="4" id="KW-1185">Reference proteome</keyword>
<dbReference type="CDD" id="cd06222">
    <property type="entry name" value="RNase_H_like"/>
    <property type="match status" value="1"/>
</dbReference>
<dbReference type="STRING" id="210143.A0A1R3GIN3"/>
<evidence type="ECO:0000313" key="3">
    <source>
        <dbReference type="EMBL" id="OMO57964.1"/>
    </source>
</evidence>
<dbReference type="InterPro" id="IPR044730">
    <property type="entry name" value="RNase_H-like_dom_plant"/>
</dbReference>
<dbReference type="SUPFAM" id="SSF56219">
    <property type="entry name" value="DNase I-like"/>
    <property type="match status" value="1"/>
</dbReference>
<dbReference type="Proteomes" id="UP000188268">
    <property type="component" value="Unassembled WGS sequence"/>
</dbReference>
<dbReference type="Gene3D" id="3.30.420.10">
    <property type="entry name" value="Ribonuclease H-like superfamily/Ribonuclease H"/>
    <property type="match status" value="1"/>
</dbReference>
<dbReference type="InterPro" id="IPR036691">
    <property type="entry name" value="Endo/exonu/phosph_ase_sf"/>
</dbReference>
<dbReference type="PANTHER" id="PTHR33116:SF86">
    <property type="entry name" value="REVERSE TRANSCRIPTASE DOMAIN-CONTAINING PROTEIN"/>
    <property type="match status" value="1"/>
</dbReference>
<dbReference type="GO" id="GO:0004523">
    <property type="term" value="F:RNA-DNA hybrid ribonuclease activity"/>
    <property type="evidence" value="ECO:0007669"/>
    <property type="project" value="InterPro"/>
</dbReference>
<dbReference type="InterPro" id="IPR012337">
    <property type="entry name" value="RNaseH-like_sf"/>
</dbReference>
<dbReference type="SUPFAM" id="SSF56672">
    <property type="entry name" value="DNA/RNA polymerases"/>
    <property type="match status" value="1"/>
</dbReference>
<protein>
    <submittedName>
        <fullName evidence="3">Reverse transcriptase</fullName>
    </submittedName>
</protein>
<dbReference type="Pfam" id="PF00078">
    <property type="entry name" value="RVT_1"/>
    <property type="match status" value="1"/>
</dbReference>
<dbReference type="SUPFAM" id="SSF53098">
    <property type="entry name" value="Ribonuclease H-like"/>
    <property type="match status" value="1"/>
</dbReference>
<dbReference type="Pfam" id="PF14392">
    <property type="entry name" value="zf-CCHC_4"/>
    <property type="match status" value="1"/>
</dbReference>
<name>A0A1R3GIN3_COCAP</name>